<sequence>MKILLIGTIESINKIESIIKNENFDLKKIVIDDTDSITNILDSIPNDIDGIFASGIGVFNKLVHSYEIDVPVTYAKRGVVSFSKCLLENYDKIKTYRHPSFDCLDKDTLDGLIYDYNINIDSYEIISYDADYGENSYLLNHIDLYKKGKTDCVFTAYGYSYNVLKSIGIPVFRLEACKIDIEDDFKGLVNKINLKTSKDQTFLIHNFHIDAKNSHLRKLINDYASIFEGIVVDQDGETLVISNRGFSLNELEDSLRVFRGKDTNLKISLASGNTIKEGIDNSMYAKKFISSSQPIVLYNGEAIKFIKDGRSDDVMNLDKKDLYRISVNSGVSLEYIQKICLYTSNKKTSILTSSQISNSLQVTRRTANRIMNKLVSSEYAKDLMLKDGSKGRPSKAIEILF</sequence>
<gene>
    <name evidence="1" type="ORF">HMPREF3200_00501</name>
</gene>
<dbReference type="STRING" id="33036.HMPREF3200_00501"/>
<dbReference type="AlphaFoldDB" id="A0A133KGX1"/>
<name>A0A133KGX1_9FIRM</name>
<organism evidence="1 2">
    <name type="scientific">Anaerococcus tetradius</name>
    <dbReference type="NCBI Taxonomy" id="33036"/>
    <lineage>
        <taxon>Bacteria</taxon>
        <taxon>Bacillati</taxon>
        <taxon>Bacillota</taxon>
        <taxon>Tissierellia</taxon>
        <taxon>Tissierellales</taxon>
        <taxon>Peptoniphilaceae</taxon>
        <taxon>Anaerococcus</taxon>
    </lineage>
</organism>
<evidence type="ECO:0000313" key="2">
    <source>
        <dbReference type="Proteomes" id="UP000070383"/>
    </source>
</evidence>
<dbReference type="Proteomes" id="UP000070383">
    <property type="component" value="Unassembled WGS sequence"/>
</dbReference>
<dbReference type="RefSeq" id="WP_004836683.1">
    <property type="nucleotide sequence ID" value="NZ_KQ955255.1"/>
</dbReference>
<keyword evidence="2" id="KW-1185">Reference proteome</keyword>
<evidence type="ECO:0008006" key="3">
    <source>
        <dbReference type="Google" id="ProtNLM"/>
    </source>
</evidence>
<dbReference type="OrthoDB" id="4986073at2"/>
<dbReference type="EMBL" id="LRPM01000012">
    <property type="protein sequence ID" value="KWZ78859.1"/>
    <property type="molecule type" value="Genomic_DNA"/>
</dbReference>
<protein>
    <recommendedName>
        <fullName evidence="3">Transcriptional regulator</fullName>
    </recommendedName>
</protein>
<reference evidence="2" key="1">
    <citation type="submission" date="2016-01" db="EMBL/GenBank/DDBJ databases">
        <authorList>
            <person name="Mitreva M."/>
            <person name="Pepin K.H."/>
            <person name="Mihindukulasuriya K.A."/>
            <person name="Fulton R."/>
            <person name="Fronick C."/>
            <person name="O'Laughlin M."/>
            <person name="Miner T."/>
            <person name="Herter B."/>
            <person name="Rosa B.A."/>
            <person name="Cordes M."/>
            <person name="Tomlinson C."/>
            <person name="Wollam A."/>
            <person name="Palsikar V.B."/>
            <person name="Mardis E.R."/>
            <person name="Wilson R.K."/>
        </authorList>
    </citation>
    <scope>NUCLEOTIDE SEQUENCE [LARGE SCALE GENOMIC DNA]</scope>
    <source>
        <strain evidence="2">MJR8151</strain>
    </source>
</reference>
<accession>A0A133KGX1</accession>
<evidence type="ECO:0000313" key="1">
    <source>
        <dbReference type="EMBL" id="KWZ78859.1"/>
    </source>
</evidence>
<comment type="caution">
    <text evidence="1">The sequence shown here is derived from an EMBL/GenBank/DDBJ whole genome shotgun (WGS) entry which is preliminary data.</text>
</comment>
<proteinExistence type="predicted"/>
<dbReference type="PATRIC" id="fig|33036.3.peg.499"/>